<dbReference type="PANTHER" id="PTHR23077:SF171">
    <property type="entry name" value="NUCLEAR VALOSIN-CONTAINING PROTEIN-LIKE"/>
    <property type="match status" value="1"/>
</dbReference>
<dbReference type="PROSITE" id="PS50005">
    <property type="entry name" value="TPR"/>
    <property type="match status" value="1"/>
</dbReference>
<dbReference type="GO" id="GO:0016887">
    <property type="term" value="F:ATP hydrolysis activity"/>
    <property type="evidence" value="ECO:0007669"/>
    <property type="project" value="InterPro"/>
</dbReference>
<dbReference type="InterPro" id="IPR019734">
    <property type="entry name" value="TPR_rpt"/>
</dbReference>
<dbReference type="SUPFAM" id="SSF48452">
    <property type="entry name" value="TPR-like"/>
    <property type="match status" value="1"/>
</dbReference>
<dbReference type="InterPro" id="IPR041569">
    <property type="entry name" value="AAA_lid_3"/>
</dbReference>
<comment type="similarity">
    <text evidence="5">Belongs to the AAA ATPase family.</text>
</comment>
<dbReference type="AlphaFoldDB" id="A0A1M6R1J5"/>
<keyword evidence="2 5" id="KW-0067">ATP-binding</keyword>
<keyword evidence="3" id="KW-0175">Coiled coil</keyword>
<evidence type="ECO:0000313" key="9">
    <source>
        <dbReference type="Proteomes" id="UP000184386"/>
    </source>
</evidence>
<proteinExistence type="inferred from homology"/>
<feature type="repeat" description="TPR" evidence="4">
    <location>
        <begin position="18"/>
        <end position="51"/>
    </location>
</feature>
<gene>
    <name evidence="8" type="ORF">SAMN02745136_02120</name>
</gene>
<dbReference type="FunFam" id="3.40.50.300:FF:001025">
    <property type="entry name" value="ATPase family, AAA domain-containing 2B"/>
    <property type="match status" value="1"/>
</dbReference>
<keyword evidence="1 5" id="KW-0547">Nucleotide-binding</keyword>
<keyword evidence="9" id="KW-1185">Reference proteome</keyword>
<evidence type="ECO:0000256" key="1">
    <source>
        <dbReference type="ARBA" id="ARBA00022741"/>
    </source>
</evidence>
<dbReference type="PANTHER" id="PTHR23077">
    <property type="entry name" value="AAA-FAMILY ATPASE"/>
    <property type="match status" value="1"/>
</dbReference>
<evidence type="ECO:0000256" key="4">
    <source>
        <dbReference type="PROSITE-ProRule" id="PRU00339"/>
    </source>
</evidence>
<dbReference type="Gene3D" id="3.40.50.300">
    <property type="entry name" value="P-loop containing nucleotide triphosphate hydrolases"/>
    <property type="match status" value="1"/>
</dbReference>
<dbReference type="OrthoDB" id="9809379at2"/>
<evidence type="ECO:0000256" key="3">
    <source>
        <dbReference type="ARBA" id="ARBA00023054"/>
    </source>
</evidence>
<dbReference type="InterPro" id="IPR003593">
    <property type="entry name" value="AAA+_ATPase"/>
</dbReference>
<evidence type="ECO:0000259" key="7">
    <source>
        <dbReference type="SMART" id="SM00382"/>
    </source>
</evidence>
<evidence type="ECO:0000256" key="5">
    <source>
        <dbReference type="RuleBase" id="RU003651"/>
    </source>
</evidence>
<evidence type="ECO:0000313" key="8">
    <source>
        <dbReference type="EMBL" id="SHK26355.1"/>
    </source>
</evidence>
<evidence type="ECO:0000256" key="2">
    <source>
        <dbReference type="ARBA" id="ARBA00022840"/>
    </source>
</evidence>
<reference evidence="8 9" key="1">
    <citation type="submission" date="2016-11" db="EMBL/GenBank/DDBJ databases">
        <authorList>
            <person name="Jaros S."/>
            <person name="Januszkiewicz K."/>
            <person name="Wedrychowicz H."/>
        </authorList>
    </citation>
    <scope>NUCLEOTIDE SEQUENCE [LARGE SCALE GENOMIC DNA]</scope>
    <source>
        <strain evidence="8 9">DSM 15929</strain>
    </source>
</reference>
<name>A0A1M6R1J5_9FIRM</name>
<dbReference type="InterPro" id="IPR003959">
    <property type="entry name" value="ATPase_AAA_core"/>
</dbReference>
<protein>
    <submittedName>
        <fullName evidence="8">ATPase family associated with various cellular activities (AAA)</fullName>
    </submittedName>
</protein>
<feature type="compositionally biased region" description="Acidic residues" evidence="6">
    <location>
        <begin position="107"/>
        <end position="151"/>
    </location>
</feature>
<accession>A0A1M6R1J5</accession>
<dbReference type="Gene3D" id="1.10.8.60">
    <property type="match status" value="1"/>
</dbReference>
<dbReference type="PROSITE" id="PS00674">
    <property type="entry name" value="AAA"/>
    <property type="match status" value="1"/>
</dbReference>
<feature type="region of interest" description="Disordered" evidence="6">
    <location>
        <begin position="72"/>
        <end position="158"/>
    </location>
</feature>
<feature type="compositionally biased region" description="Basic and acidic residues" evidence="6">
    <location>
        <begin position="79"/>
        <end position="96"/>
    </location>
</feature>
<dbReference type="SMART" id="SM00382">
    <property type="entry name" value="AAA"/>
    <property type="match status" value="1"/>
</dbReference>
<dbReference type="InterPro" id="IPR003960">
    <property type="entry name" value="ATPase_AAA_CS"/>
</dbReference>
<dbReference type="SUPFAM" id="SSF52540">
    <property type="entry name" value="P-loop containing nucleoside triphosphate hydrolases"/>
    <property type="match status" value="1"/>
</dbReference>
<dbReference type="STRING" id="1121322.SAMN02745136_02120"/>
<dbReference type="Proteomes" id="UP000184386">
    <property type="component" value="Unassembled WGS sequence"/>
</dbReference>
<dbReference type="RefSeq" id="WP_073275588.1">
    <property type="nucleotide sequence ID" value="NZ_FRAC01000010.1"/>
</dbReference>
<evidence type="ECO:0000256" key="6">
    <source>
        <dbReference type="SAM" id="MobiDB-lite"/>
    </source>
</evidence>
<dbReference type="InterPro" id="IPR050168">
    <property type="entry name" value="AAA_ATPase_domain"/>
</dbReference>
<sequence length="473" mass="53095">MEKIEIMRSMLENNPENGLAWYLLGAEYVETGNESEALYAFSQALNYCGQEFKTQIYEQLARLTDKKEAISKESLNNGSHDKIPGNEKNTENRAVEKNTGNQGEYESILEDASEEYDDLEEDYESDNSDEGCESDDLNEDYDSDEDYESDDSGVNYGTGDDKIIRLSVVEGGKSREDSFAAAQKRSPVTFDNVGGYEDLKDVIRMKIIKPFSSQGLFSRYKKKSGGGILMFGPPGCGKTYIAKATAGECQAGFLAVHITDILDPYLGVSSQNVKDIFAKARTMRPCVLFFDEIDTIGFNRSKLASEHMRPIIDQLLTEIEGIDSDTRNMLIIGATNMPWDVDPAFKRPGRFDKVIFVPPPDKKARIAILELKMADRPQEKQIDYNSIAEKTELYSGADLENVVETATENVLSEILKTGVERPVSTKDLLKAVDSTRPSTIEWLKTIKNFVKYSNQTGIYNEVESYLSKRGRYL</sequence>
<dbReference type="EMBL" id="FRAC01000010">
    <property type="protein sequence ID" value="SHK26355.1"/>
    <property type="molecule type" value="Genomic_DNA"/>
</dbReference>
<keyword evidence="4" id="KW-0802">TPR repeat</keyword>
<dbReference type="InterPro" id="IPR011990">
    <property type="entry name" value="TPR-like_helical_dom_sf"/>
</dbReference>
<dbReference type="InterPro" id="IPR027417">
    <property type="entry name" value="P-loop_NTPase"/>
</dbReference>
<dbReference type="Pfam" id="PF00004">
    <property type="entry name" value="AAA"/>
    <property type="match status" value="1"/>
</dbReference>
<dbReference type="GO" id="GO:0005524">
    <property type="term" value="F:ATP binding"/>
    <property type="evidence" value="ECO:0007669"/>
    <property type="project" value="UniProtKB-KW"/>
</dbReference>
<feature type="domain" description="AAA+ ATPase" evidence="7">
    <location>
        <begin position="224"/>
        <end position="361"/>
    </location>
</feature>
<dbReference type="Pfam" id="PF17862">
    <property type="entry name" value="AAA_lid_3"/>
    <property type="match status" value="1"/>
</dbReference>
<organism evidence="8 9">
    <name type="scientific">Anaerocolumna jejuensis DSM 15929</name>
    <dbReference type="NCBI Taxonomy" id="1121322"/>
    <lineage>
        <taxon>Bacteria</taxon>
        <taxon>Bacillati</taxon>
        <taxon>Bacillota</taxon>
        <taxon>Clostridia</taxon>
        <taxon>Lachnospirales</taxon>
        <taxon>Lachnospiraceae</taxon>
        <taxon>Anaerocolumna</taxon>
    </lineage>
</organism>
<dbReference type="Gene3D" id="1.25.40.10">
    <property type="entry name" value="Tetratricopeptide repeat domain"/>
    <property type="match status" value="1"/>
</dbReference>